<accession>A0A9W9R580</accession>
<evidence type="ECO:0000313" key="1">
    <source>
        <dbReference type="EMBL" id="KAJ5353962.1"/>
    </source>
</evidence>
<evidence type="ECO:0000313" key="2">
    <source>
        <dbReference type="Proteomes" id="UP001148299"/>
    </source>
</evidence>
<dbReference type="EMBL" id="JAPZBR010000005">
    <property type="protein sequence ID" value="KAJ5353962.1"/>
    <property type="molecule type" value="Genomic_DNA"/>
</dbReference>
<proteinExistence type="predicted"/>
<comment type="caution">
    <text evidence="1">The sequence shown here is derived from an EMBL/GenBank/DDBJ whole genome shotgun (WGS) entry which is preliminary data.</text>
</comment>
<protein>
    <submittedName>
        <fullName evidence="1">Uncharacterized protein</fullName>
    </submittedName>
</protein>
<name>A0A9W9R580_PENBR</name>
<sequence length="73" mass="8374">MVLRAPWHRIYNTIDQYAARLNATSSPPGLRNYILNSEISTLKFLSKTKVPVPEVFDFNLDESNPISVCYILM</sequence>
<reference evidence="1" key="2">
    <citation type="journal article" date="2023" name="IMA Fungus">
        <title>Comparative genomic study of the Penicillium genus elucidates a diverse pangenome and 15 lateral gene transfer events.</title>
        <authorList>
            <person name="Petersen C."/>
            <person name="Sorensen T."/>
            <person name="Nielsen M.R."/>
            <person name="Sondergaard T.E."/>
            <person name="Sorensen J.L."/>
            <person name="Fitzpatrick D.A."/>
            <person name="Frisvad J.C."/>
            <person name="Nielsen K.L."/>
        </authorList>
    </citation>
    <scope>NUCLEOTIDE SEQUENCE</scope>
    <source>
        <strain evidence="1">IBT 35675</strain>
    </source>
</reference>
<gene>
    <name evidence="1" type="ORF">N7541_006526</name>
</gene>
<keyword evidence="2" id="KW-1185">Reference proteome</keyword>
<dbReference type="AlphaFoldDB" id="A0A9W9R580"/>
<dbReference type="Proteomes" id="UP001148299">
    <property type="component" value="Unassembled WGS sequence"/>
</dbReference>
<organism evidence="1 2">
    <name type="scientific">Penicillium brevicompactum</name>
    <dbReference type="NCBI Taxonomy" id="5074"/>
    <lineage>
        <taxon>Eukaryota</taxon>
        <taxon>Fungi</taxon>
        <taxon>Dikarya</taxon>
        <taxon>Ascomycota</taxon>
        <taxon>Pezizomycotina</taxon>
        <taxon>Eurotiomycetes</taxon>
        <taxon>Eurotiomycetidae</taxon>
        <taxon>Eurotiales</taxon>
        <taxon>Aspergillaceae</taxon>
        <taxon>Penicillium</taxon>
    </lineage>
</organism>
<reference evidence="1" key="1">
    <citation type="submission" date="2022-12" db="EMBL/GenBank/DDBJ databases">
        <authorList>
            <person name="Petersen C."/>
        </authorList>
    </citation>
    <scope>NUCLEOTIDE SEQUENCE</scope>
    <source>
        <strain evidence="1">IBT 35675</strain>
    </source>
</reference>